<protein>
    <submittedName>
        <fullName evidence="1">Uncharacterized protein</fullName>
    </submittedName>
</protein>
<dbReference type="EMBL" id="AWVK01000034">
    <property type="protein sequence ID" value="ERK44446.1"/>
    <property type="molecule type" value="Genomic_DNA"/>
</dbReference>
<dbReference type="HOGENOM" id="CLU_3119045_0_0_9"/>
<reference evidence="1 2" key="1">
    <citation type="submission" date="2013-06" db="EMBL/GenBank/DDBJ databases">
        <authorList>
            <person name="Weinstock G."/>
            <person name="Sodergren E."/>
            <person name="Lobos E.A."/>
            <person name="Fulton L."/>
            <person name="Fulton R."/>
            <person name="Courtney L."/>
            <person name="Fronick C."/>
            <person name="O'Laughlin M."/>
            <person name="Godfrey J."/>
            <person name="Wilson R.M."/>
            <person name="Miner T."/>
            <person name="Farmer C."/>
            <person name="Delehaunty K."/>
            <person name="Cordes M."/>
            <person name="Minx P."/>
            <person name="Tomlinson C."/>
            <person name="Chen J."/>
            <person name="Wollam A."/>
            <person name="Pepin K.H."/>
            <person name="Bhonagiri V."/>
            <person name="Zhang X."/>
            <person name="Warren W."/>
            <person name="Mitreva M."/>
            <person name="Mardis E.R."/>
            <person name="Wilson R.K."/>
        </authorList>
    </citation>
    <scope>NUCLEOTIDE SEQUENCE [LARGE SCALE GENOMIC DNA]</scope>
    <source>
        <strain evidence="1 2">ATCC 14869</strain>
    </source>
</reference>
<name>U2PJY8_LEVBR</name>
<evidence type="ECO:0000313" key="2">
    <source>
        <dbReference type="Proteomes" id="UP000016644"/>
    </source>
</evidence>
<accession>U2PJY8</accession>
<organism evidence="1 2">
    <name type="scientific">Levilactobacillus brevis ATCC 14869 = DSM 20054</name>
    <dbReference type="NCBI Taxonomy" id="649758"/>
    <lineage>
        <taxon>Bacteria</taxon>
        <taxon>Bacillati</taxon>
        <taxon>Bacillota</taxon>
        <taxon>Bacilli</taxon>
        <taxon>Lactobacillales</taxon>
        <taxon>Lactobacillaceae</taxon>
        <taxon>Levilactobacillus</taxon>
    </lineage>
</organism>
<proteinExistence type="predicted"/>
<dbReference type="PATRIC" id="fig|649758.3.peg.823"/>
<dbReference type="Proteomes" id="UP000016644">
    <property type="component" value="Unassembled WGS sequence"/>
</dbReference>
<dbReference type="AlphaFoldDB" id="U2PJY8"/>
<gene>
    <name evidence="1" type="ORF">HMPREF0495_00920</name>
</gene>
<evidence type="ECO:0000313" key="1">
    <source>
        <dbReference type="EMBL" id="ERK44446.1"/>
    </source>
</evidence>
<comment type="caution">
    <text evidence="1">The sequence shown here is derived from an EMBL/GenBank/DDBJ whole genome shotgun (WGS) entry which is preliminary data.</text>
</comment>
<sequence>MITIHFPQFNWEIGFIPNNKLIVIAQKSAIRAIDLINSIDFGHYANLIIG</sequence>